<dbReference type="Proteomes" id="UP000244552">
    <property type="component" value="Unassembled WGS sequence"/>
</dbReference>
<dbReference type="EMBL" id="QAGV01000017">
    <property type="protein sequence ID" value="PTR94472.1"/>
    <property type="molecule type" value="Genomic_DNA"/>
</dbReference>
<dbReference type="EMBL" id="LXZO01000079">
    <property type="protein sequence ID" value="PAY47513.1"/>
    <property type="molecule type" value="Genomic_DNA"/>
</dbReference>
<gene>
    <name evidence="1" type="ORF">A8C52_00590</name>
    <name evidence="2" type="ORF">DBP89_09660</name>
</gene>
<dbReference type="AlphaFoldDB" id="A0A8I2HGE2"/>
<dbReference type="Gene3D" id="1.10.8.730">
    <property type="match status" value="1"/>
</dbReference>
<name>A0A8I2HGE2_9LACO</name>
<comment type="caution">
    <text evidence="1">The sequence shown here is derived from an EMBL/GenBank/DDBJ whole genome shotgun (WGS) entry which is preliminary data.</text>
</comment>
<dbReference type="RefSeq" id="WP_003699188.1">
    <property type="nucleotide sequence ID" value="NZ_CBCRTQ010000018.1"/>
</dbReference>
<accession>A0A8I2HGE2</accession>
<protein>
    <submittedName>
        <fullName evidence="1">Virulence factor</fullName>
    </submittedName>
</protein>
<evidence type="ECO:0000313" key="2">
    <source>
        <dbReference type="EMBL" id="PTR94472.1"/>
    </source>
</evidence>
<proteinExistence type="predicted"/>
<evidence type="ECO:0000313" key="4">
    <source>
        <dbReference type="Proteomes" id="UP000244552"/>
    </source>
</evidence>
<sequence length="648" mass="73969">MGFLSKNKIKKYQEKGYDLDFLSKVQPKGNIDFRTDRYYYSGSGYSTVLHVYGYPTNGLMNFWLQDLMLIDGTRAFLSVYQEDNRHIKKKLESSIGEKQSRISGKAKATQNQQELDEIRDMAELYREISRQNITILGIYVRIFVSASTVEKLFKKVEEIKDKASNFKMTILVGELDYEYKAPFIPPSKQIELPNRRRGTIIKAYDLAGGYFFDHTKLEDQHGSYYGYTRTNGAINFNFLERDNRRTRSFMFISGNPNMGQTTFSLKVNDDLYSKGHYIRNFDASGKFSQQTRQQSGLILDLSGGQNRINPFQIFPTVTAANGIDVDEMRSFELHVEKLKNIFKMLNNQATGDDMKVFENVLTDFYISKGIWFRNPTVHVNDLRATQISKEEYPVLSDFVNYLYDTERRLTMRRTVSPYLLASISRIKQTFDTMLQTQAAIFEGITEFQDISKEKVVTFDFSGLKGQPSIFNAQVFSVLSLVSADVTNNGKRCKQIMLQNPQIQEADLPHYVVNIADAQNLITPKYQTSVDLLADIMDGMGENFAGVIISVHSLQGILFEKGANNYSADYATAVKRIFGLMQYRVFAQTNETDLPLLAEALAGSMSRSELETLVNLEKGDLFMNIASVGNVVFHQELMDNEVSRYGGIR</sequence>
<reference evidence="2 4" key="2">
    <citation type="journal article" date="2018" name="Genome Announc.">
        <title>Fifty-Six Draft Genome Sequences of 10 Lactobacillus Species from 22 Commercial Dietary Supplements.</title>
        <authorList>
            <person name="Gangiredla J."/>
            <person name="Barnaba T.J."/>
            <person name="Mammel M.K."/>
            <person name="Lacher D.W."/>
            <person name="Elkins C.A."/>
            <person name="Lampel K.A."/>
            <person name="Whitehouse C.A."/>
            <person name="Tartera C."/>
        </authorList>
    </citation>
    <scope>NUCLEOTIDE SEQUENCE [LARGE SCALE GENOMIC DNA]</scope>
    <source>
        <strain evidence="2 4">DS11_12</strain>
    </source>
</reference>
<evidence type="ECO:0000313" key="3">
    <source>
        <dbReference type="Proteomes" id="UP000218139"/>
    </source>
</evidence>
<reference evidence="1 3" key="1">
    <citation type="submission" date="2016-05" db="EMBL/GenBank/DDBJ databases">
        <authorList>
            <person name="Lee J.-Y."/>
            <person name="Kim E.B."/>
            <person name="Choi Y.-J."/>
        </authorList>
    </citation>
    <scope>NUCLEOTIDE SEQUENCE [LARGE SCALE GENOMIC DNA]</scope>
    <source>
        <strain evidence="1 3">KLA006</strain>
    </source>
</reference>
<evidence type="ECO:0000313" key="1">
    <source>
        <dbReference type="EMBL" id="PAY47513.1"/>
    </source>
</evidence>
<organism evidence="1 3">
    <name type="scientific">Ligilactobacillus salivarius</name>
    <dbReference type="NCBI Taxonomy" id="1624"/>
    <lineage>
        <taxon>Bacteria</taxon>
        <taxon>Bacillati</taxon>
        <taxon>Bacillota</taxon>
        <taxon>Bacilli</taxon>
        <taxon>Lactobacillales</taxon>
        <taxon>Lactobacillaceae</taxon>
        <taxon>Ligilactobacillus</taxon>
    </lineage>
</organism>
<dbReference type="Proteomes" id="UP000218139">
    <property type="component" value="Unassembled WGS sequence"/>
</dbReference>